<dbReference type="PANTHER" id="PTHR47936">
    <property type="entry name" value="PPR_LONG DOMAIN-CONTAINING PROTEIN"/>
    <property type="match status" value="1"/>
</dbReference>
<evidence type="ECO:0000313" key="3">
    <source>
        <dbReference type="Proteomes" id="UP001178507"/>
    </source>
</evidence>
<name>A0AA36NG77_9DINO</name>
<dbReference type="Proteomes" id="UP001178507">
    <property type="component" value="Unassembled WGS sequence"/>
</dbReference>
<evidence type="ECO:0000256" key="1">
    <source>
        <dbReference type="ARBA" id="ARBA00022737"/>
    </source>
</evidence>
<dbReference type="EMBL" id="CAUJNA010003391">
    <property type="protein sequence ID" value="CAJ1400913.1"/>
    <property type="molecule type" value="Genomic_DNA"/>
</dbReference>
<dbReference type="AlphaFoldDB" id="A0AA36NG77"/>
<comment type="caution">
    <text evidence="2">The sequence shown here is derived from an EMBL/GenBank/DDBJ whole genome shotgun (WGS) entry which is preliminary data.</text>
</comment>
<accession>A0AA36NG77</accession>
<dbReference type="PANTHER" id="PTHR47936:SF1">
    <property type="entry name" value="PENTATRICOPEPTIDE REPEAT-CONTAINING PROTEIN GUN1, CHLOROPLASTIC"/>
    <property type="match status" value="1"/>
</dbReference>
<evidence type="ECO:0000313" key="2">
    <source>
        <dbReference type="EMBL" id="CAJ1400913.1"/>
    </source>
</evidence>
<dbReference type="Pfam" id="PF01535">
    <property type="entry name" value="PPR"/>
    <property type="match status" value="1"/>
</dbReference>
<organism evidence="2 3">
    <name type="scientific">Effrenium voratum</name>
    <dbReference type="NCBI Taxonomy" id="2562239"/>
    <lineage>
        <taxon>Eukaryota</taxon>
        <taxon>Sar</taxon>
        <taxon>Alveolata</taxon>
        <taxon>Dinophyceae</taxon>
        <taxon>Suessiales</taxon>
        <taxon>Symbiodiniaceae</taxon>
        <taxon>Effrenium</taxon>
    </lineage>
</organism>
<keyword evidence="1" id="KW-0677">Repeat</keyword>
<dbReference type="InterPro" id="IPR002885">
    <property type="entry name" value="PPR_rpt"/>
</dbReference>
<keyword evidence="3" id="KW-1185">Reference proteome</keyword>
<protein>
    <submittedName>
        <fullName evidence="2">Uncharacterized protein</fullName>
    </submittedName>
</protein>
<sequence>MATAPWQEAWQQLAAARITRSQPGLTFTSAAAALARRSRWQEALQILEPGDLGRVGAWGRGSWAQALAALGGGGEATAAMGAAVRSQRWWHALQLFHWMSEQRASPNTVTYNTAVSAAGAGAWQLSWHWLASIPLALQDVIGLNSAIASAGQKRQWRPALCLAFEEFNLRPNVVSYNSMIDACARCRWLIALQLASRMSGEAVEQDVIGLNSALASDWRRGPQLLQRMARNLLRASAVTHTAAFANGLGGLGDCWGRAVAALGRMRGSQVRVTKVSHNAALDACEETGRWRRAQLALAAMQLEIEPDVISYSTFVSVPWVQCKGLAKQIAL</sequence>
<gene>
    <name evidence="2" type="ORF">EVOR1521_LOCUS24154</name>
</gene>
<dbReference type="InterPro" id="IPR011990">
    <property type="entry name" value="TPR-like_helical_dom_sf"/>
</dbReference>
<reference evidence="2" key="1">
    <citation type="submission" date="2023-08" db="EMBL/GenBank/DDBJ databases">
        <authorList>
            <person name="Chen Y."/>
            <person name="Shah S."/>
            <person name="Dougan E. K."/>
            <person name="Thang M."/>
            <person name="Chan C."/>
        </authorList>
    </citation>
    <scope>NUCLEOTIDE SEQUENCE</scope>
</reference>
<proteinExistence type="predicted"/>
<dbReference type="Gene3D" id="1.25.40.10">
    <property type="entry name" value="Tetratricopeptide repeat domain"/>
    <property type="match status" value="2"/>
</dbReference>